<dbReference type="EMBL" id="CU466930">
    <property type="protein sequence ID" value="CAO81718.1"/>
    <property type="molecule type" value="Genomic_DNA"/>
</dbReference>
<dbReference type="KEGG" id="caci:CLOAM1892"/>
<reference evidence="1 2" key="1">
    <citation type="journal article" date="2008" name="J. Bacteriol.">
        <title>'Candidatus Cloacamonas acidaminovorans': genome sequence reconstruction provides a first glimpse of a new bacterial division.</title>
        <authorList>
            <person name="Pelletier E."/>
            <person name="Kreimeyer A."/>
            <person name="Bocs S."/>
            <person name="Rouy Z."/>
            <person name="Gyapay G."/>
            <person name="Chouari R."/>
            <person name="Riviere D."/>
            <person name="Ganesan A."/>
            <person name="Daegelen P."/>
            <person name="Sghir A."/>
            <person name="Cohen G.N."/>
            <person name="Medigue C."/>
            <person name="Weissenbach J."/>
            <person name="Le Paslier D."/>
        </authorList>
    </citation>
    <scope>NUCLEOTIDE SEQUENCE [LARGE SCALE GENOMIC DNA]</scope>
    <source>
        <strain evidence="2">Evry</strain>
    </source>
</reference>
<name>B0VJN3_CLOAI</name>
<dbReference type="HOGENOM" id="CLU_2732767_0_0_0"/>
<evidence type="ECO:0000313" key="2">
    <source>
        <dbReference type="Proteomes" id="UP000002019"/>
    </source>
</evidence>
<proteinExistence type="predicted"/>
<organism evidence="1 2">
    <name type="scientific">Cloacimonas acidaminovorans (strain Evry)</name>
    <dbReference type="NCBI Taxonomy" id="459349"/>
    <lineage>
        <taxon>Bacteria</taxon>
        <taxon>Pseudomonadati</taxon>
        <taxon>Candidatus Cloacimonadota</taxon>
        <taxon>Candidatus Cloacimonadia</taxon>
        <taxon>Candidatus Cloacimonadales</taxon>
        <taxon>Candidatus Cloacimonadaceae</taxon>
        <taxon>Candidatus Cloacimonas</taxon>
    </lineage>
</organism>
<dbReference type="Proteomes" id="UP000002019">
    <property type="component" value="Chromosome"/>
</dbReference>
<keyword evidence="2" id="KW-1185">Reference proteome</keyword>
<dbReference type="STRING" id="459349.CLOAM1892"/>
<accession>B0VJN3</accession>
<evidence type="ECO:0000313" key="1">
    <source>
        <dbReference type="EMBL" id="CAO81718.1"/>
    </source>
</evidence>
<protein>
    <submittedName>
        <fullName evidence="1">Uncharacterized protein</fullName>
    </submittedName>
</protein>
<gene>
    <name evidence="1" type="ordered locus">CLOAM1892</name>
</gene>
<dbReference type="AlphaFoldDB" id="B0VJN3"/>
<sequence>MIPEWWNAKNPVVPKPEKDSSSLSVKRNSFSVMKNNKFYKFYIDSSVKEMKNHLLPAFTGMTKGLSKWKKH</sequence>